<feature type="transmembrane region" description="Helical" evidence="1">
    <location>
        <begin position="123"/>
        <end position="143"/>
    </location>
</feature>
<feature type="transmembrane region" description="Helical" evidence="1">
    <location>
        <begin position="255"/>
        <end position="277"/>
    </location>
</feature>
<dbReference type="RefSeq" id="WP_245184704.1">
    <property type="nucleotide sequence ID" value="NZ_JAATJH010000006.1"/>
</dbReference>
<gene>
    <name evidence="2" type="ORF">GGR27_003258</name>
</gene>
<keyword evidence="1" id="KW-1133">Transmembrane helix</keyword>
<proteinExistence type="predicted"/>
<evidence type="ECO:0000256" key="1">
    <source>
        <dbReference type="SAM" id="Phobius"/>
    </source>
</evidence>
<feature type="transmembrane region" description="Helical" evidence="1">
    <location>
        <begin position="336"/>
        <end position="357"/>
    </location>
</feature>
<name>A0ABX0XF46_9BACT</name>
<sequence length="589" mass="67313">MSTPSKITTLLLATVIVTTHFLCLPRWQQGTSKATIGWDVSGYYAYLPAIFIYDDLEQVAFLPEIIEKYQPTPNLQQAFLHEASGNYVMKYSAGQAVFFAPFFLVAHAWATASPTYLADGYTFPYQLLISLGGLLYTFIGLFLMRKVLRRYFDEWPTALGLVGLVLGSNYLNYTAVDGAMTHNTLFTVYAALIYATIKYYEKPALLKGAAIGALVGLAALTRPTEILSCLIPLLWGLDLTSRAASDERLRVWKTNLPSLAVAIVVTVAVGSTQLFYWHHVTGDWIVYSYQDEGFSWLRPHLLEGFFSYRSGWLTYSPLMVFSLIGFYPLYQKNRSVFFPTVIFAVLFMYVAFAWDIWWYGGSLGQRTMVQCYPILVFPLCAAAGAVSKWKKPGRWAVTAVAVLFIYANLWFTHQAQRGELLHVGQMTGPYYWATLFRYEHDTNRLKLLDGQRHLYPKIPARSEIIFRDTAYRHTIDREHQWAPETIVAAKDLPKDYDWLRVSATCATRQKEWNHWRMAQFIAITRNGAEVLEHDSYRIHRHVDHGGTKRLYLDVAKPTEDFTDILVNFWNADGDKPLTITDLSIEACYE</sequence>
<evidence type="ECO:0008006" key="4">
    <source>
        <dbReference type="Google" id="ProtNLM"/>
    </source>
</evidence>
<protein>
    <recommendedName>
        <fullName evidence="4">Glycosyltransferase RgtA/B/C/D-like domain-containing protein</fullName>
    </recommendedName>
</protein>
<evidence type="ECO:0000313" key="2">
    <source>
        <dbReference type="EMBL" id="NJC27740.1"/>
    </source>
</evidence>
<feature type="transmembrane region" description="Helical" evidence="1">
    <location>
        <begin position="393"/>
        <end position="411"/>
    </location>
</feature>
<dbReference type="EMBL" id="JAATJH010000006">
    <property type="protein sequence ID" value="NJC27740.1"/>
    <property type="molecule type" value="Genomic_DNA"/>
</dbReference>
<feature type="transmembrane region" description="Helical" evidence="1">
    <location>
        <begin position="96"/>
        <end position="117"/>
    </location>
</feature>
<keyword evidence="3" id="KW-1185">Reference proteome</keyword>
<accession>A0ABX0XF46</accession>
<feature type="transmembrane region" description="Helical" evidence="1">
    <location>
        <begin position="369"/>
        <end position="387"/>
    </location>
</feature>
<feature type="transmembrane region" description="Helical" evidence="1">
    <location>
        <begin position="312"/>
        <end position="330"/>
    </location>
</feature>
<comment type="caution">
    <text evidence="2">The sequence shown here is derived from an EMBL/GenBank/DDBJ whole genome shotgun (WGS) entry which is preliminary data.</text>
</comment>
<dbReference type="Proteomes" id="UP000770785">
    <property type="component" value="Unassembled WGS sequence"/>
</dbReference>
<evidence type="ECO:0000313" key="3">
    <source>
        <dbReference type="Proteomes" id="UP000770785"/>
    </source>
</evidence>
<reference evidence="2 3" key="1">
    <citation type="submission" date="2020-03" db="EMBL/GenBank/DDBJ databases">
        <title>Genomic Encyclopedia of Type Strains, Phase IV (KMG-IV): sequencing the most valuable type-strain genomes for metagenomic binning, comparative biology and taxonomic classification.</title>
        <authorList>
            <person name="Goeker M."/>
        </authorList>
    </citation>
    <scope>NUCLEOTIDE SEQUENCE [LARGE SCALE GENOMIC DNA]</scope>
    <source>
        <strain evidence="2 3">DSM 105096</strain>
    </source>
</reference>
<keyword evidence="1" id="KW-0472">Membrane</keyword>
<organism evidence="2 3">
    <name type="scientific">Neolewinella antarctica</name>
    <dbReference type="NCBI Taxonomy" id="442734"/>
    <lineage>
        <taxon>Bacteria</taxon>
        <taxon>Pseudomonadati</taxon>
        <taxon>Bacteroidota</taxon>
        <taxon>Saprospiria</taxon>
        <taxon>Saprospirales</taxon>
        <taxon>Lewinellaceae</taxon>
        <taxon>Neolewinella</taxon>
    </lineage>
</organism>
<keyword evidence="1" id="KW-0812">Transmembrane</keyword>